<gene>
    <name evidence="7" type="ORF">BDFB_006640</name>
</gene>
<dbReference type="EMBL" id="QDEB01029635">
    <property type="protein sequence ID" value="RZC40024.1"/>
    <property type="molecule type" value="Genomic_DNA"/>
</dbReference>
<evidence type="ECO:0000313" key="7">
    <source>
        <dbReference type="EMBL" id="RZC40024.1"/>
    </source>
</evidence>
<comment type="caution">
    <text evidence="7">The sequence shown here is derived from an EMBL/GenBank/DDBJ whole genome shotgun (WGS) entry which is preliminary data.</text>
</comment>
<evidence type="ECO:0000256" key="3">
    <source>
        <dbReference type="ARBA" id="ARBA00022598"/>
    </source>
</evidence>
<dbReference type="InterPro" id="IPR000873">
    <property type="entry name" value="AMP-dep_synth/lig_dom"/>
</dbReference>
<dbReference type="InterPro" id="IPR025110">
    <property type="entry name" value="AMP-bd_C"/>
</dbReference>
<dbReference type="PANTHER" id="PTHR24096:SF149">
    <property type="entry name" value="AMP-BINDING DOMAIN-CONTAINING PROTEIN-RELATED"/>
    <property type="match status" value="1"/>
</dbReference>
<comment type="similarity">
    <text evidence="2">Belongs to the ATP-dependent AMP-binding enzyme family.</text>
</comment>
<dbReference type="GO" id="GO:0005777">
    <property type="term" value="C:peroxisome"/>
    <property type="evidence" value="ECO:0007669"/>
    <property type="project" value="UniProtKB-SubCell"/>
</dbReference>
<reference evidence="7 8" key="1">
    <citation type="submission" date="2017-03" db="EMBL/GenBank/DDBJ databases">
        <title>Genome of the blue death feigning beetle - Asbolus verrucosus.</title>
        <authorList>
            <person name="Rider S.D."/>
        </authorList>
    </citation>
    <scope>NUCLEOTIDE SEQUENCE [LARGE SCALE GENOMIC DNA]</scope>
    <source>
        <strain evidence="7">Butters</strain>
        <tissue evidence="7">Head and leg muscle</tissue>
    </source>
</reference>
<keyword evidence="8" id="KW-1185">Reference proteome</keyword>
<dbReference type="STRING" id="1661398.A0A482W4M2"/>
<sequence>MDPPSKPASKKCLEGPKLQTIETYGGLGVRYLDHLYQNLNKIHQIDTVTGVTETNGSVRSRAIQIAIEMRNQGIVENDIILVCSRCHADQTIVVLASFLIGAIVAPLDPNLHHKECIGLVKQLKPKICFCDLRTLKQIERVIMETGLNSKMVHFGDQQQYAISFRKLLMSKQHSDHFDPINIEQPRKRIAFILPTQGVTGPPKLVCLSHHFIYTQTLIFHQVMSSPEKLLSFYSLSWIMQVILMCLCFEVQIVRVLTGTFQERTTCKTIQDLKIDHVFLNTDLAIQLVEHVAVRDFNLSCLRCVFIGSLSTTFHDINKLVERLPKVRFTQLYCTTEVGAAVACSPIDYLESLDKTGAVGKVVQNYKLRVVDINSRTDVEPECCGELLVAGDCMMLGYFKNLQCTKASMQQGYFKTGDIARYDPSGWIYVEGRVVDLINIKGTKVSPREIEDIIMTHPFVKDTAVISNDKEIVACVIVKGETKITETKLLTFISERVPVQKWPTRIIFMNDFPTTPLGKIKRDVLREEVLTVKIEYSESDETMPI</sequence>
<dbReference type="Gene3D" id="3.30.300.30">
    <property type="match status" value="1"/>
</dbReference>
<dbReference type="Proteomes" id="UP000292052">
    <property type="component" value="Unassembled WGS sequence"/>
</dbReference>
<dbReference type="Pfam" id="PF13193">
    <property type="entry name" value="AMP-binding_C"/>
    <property type="match status" value="1"/>
</dbReference>
<dbReference type="OrthoDB" id="10253869at2759"/>
<evidence type="ECO:0000256" key="2">
    <source>
        <dbReference type="ARBA" id="ARBA00006432"/>
    </source>
</evidence>
<feature type="non-terminal residue" evidence="7">
    <location>
        <position position="544"/>
    </location>
</feature>
<keyword evidence="4" id="KW-0576">Peroxisome</keyword>
<evidence type="ECO:0000313" key="8">
    <source>
        <dbReference type="Proteomes" id="UP000292052"/>
    </source>
</evidence>
<dbReference type="Pfam" id="PF00501">
    <property type="entry name" value="AMP-binding"/>
    <property type="match status" value="1"/>
</dbReference>
<dbReference type="Gene3D" id="3.40.50.12780">
    <property type="entry name" value="N-terminal domain of ligase-like"/>
    <property type="match status" value="1"/>
</dbReference>
<evidence type="ECO:0000259" key="6">
    <source>
        <dbReference type="Pfam" id="PF13193"/>
    </source>
</evidence>
<proteinExistence type="inferred from homology"/>
<organism evidence="7 8">
    <name type="scientific">Asbolus verrucosus</name>
    <name type="common">Desert ironclad beetle</name>
    <dbReference type="NCBI Taxonomy" id="1661398"/>
    <lineage>
        <taxon>Eukaryota</taxon>
        <taxon>Metazoa</taxon>
        <taxon>Ecdysozoa</taxon>
        <taxon>Arthropoda</taxon>
        <taxon>Hexapoda</taxon>
        <taxon>Insecta</taxon>
        <taxon>Pterygota</taxon>
        <taxon>Neoptera</taxon>
        <taxon>Endopterygota</taxon>
        <taxon>Coleoptera</taxon>
        <taxon>Polyphaga</taxon>
        <taxon>Cucujiformia</taxon>
        <taxon>Tenebrionidae</taxon>
        <taxon>Pimeliinae</taxon>
        <taxon>Asbolus</taxon>
    </lineage>
</organism>
<feature type="domain" description="AMP-dependent synthetase/ligase" evidence="5">
    <location>
        <begin position="50"/>
        <end position="398"/>
    </location>
</feature>
<keyword evidence="3 7" id="KW-0436">Ligase</keyword>
<evidence type="ECO:0000256" key="1">
    <source>
        <dbReference type="ARBA" id="ARBA00004275"/>
    </source>
</evidence>
<dbReference type="InterPro" id="IPR045851">
    <property type="entry name" value="AMP-bd_C_sf"/>
</dbReference>
<comment type="subcellular location">
    <subcellularLocation>
        <location evidence="1">Peroxisome</location>
    </subcellularLocation>
</comment>
<evidence type="ECO:0000259" key="5">
    <source>
        <dbReference type="Pfam" id="PF00501"/>
    </source>
</evidence>
<accession>A0A482W4M2</accession>
<dbReference type="SUPFAM" id="SSF56801">
    <property type="entry name" value="Acetyl-CoA synthetase-like"/>
    <property type="match status" value="1"/>
</dbReference>
<evidence type="ECO:0000256" key="4">
    <source>
        <dbReference type="ARBA" id="ARBA00023140"/>
    </source>
</evidence>
<name>A0A482W4M2_ASBVE</name>
<dbReference type="PANTHER" id="PTHR24096">
    <property type="entry name" value="LONG-CHAIN-FATTY-ACID--COA LIGASE"/>
    <property type="match status" value="1"/>
</dbReference>
<dbReference type="InterPro" id="IPR042099">
    <property type="entry name" value="ANL_N_sf"/>
</dbReference>
<dbReference type="GO" id="GO:0016405">
    <property type="term" value="F:CoA-ligase activity"/>
    <property type="evidence" value="ECO:0007669"/>
    <property type="project" value="TreeGrafter"/>
</dbReference>
<dbReference type="AlphaFoldDB" id="A0A482W4M2"/>
<protein>
    <submittedName>
        <fullName evidence="7">4-coumarate--CoA ligase 1-like</fullName>
    </submittedName>
</protein>
<feature type="domain" description="AMP-binding enzyme C-terminal" evidence="6">
    <location>
        <begin position="448"/>
        <end position="518"/>
    </location>
</feature>